<accession>A0ABT6UDE4</accession>
<comment type="caution">
    <text evidence="1">The sequence shown here is derived from an EMBL/GenBank/DDBJ whole genome shotgun (WGS) entry which is preliminary data.</text>
</comment>
<evidence type="ECO:0000313" key="2">
    <source>
        <dbReference type="Proteomes" id="UP001159075"/>
    </source>
</evidence>
<organism evidence="1 2">
    <name type="scientific">Shewanella xiamenensis</name>
    <dbReference type="NCBI Taxonomy" id="332186"/>
    <lineage>
        <taxon>Bacteria</taxon>
        <taxon>Pseudomonadati</taxon>
        <taxon>Pseudomonadota</taxon>
        <taxon>Gammaproteobacteria</taxon>
        <taxon>Alteromonadales</taxon>
        <taxon>Shewanellaceae</taxon>
        <taxon>Shewanella</taxon>
    </lineage>
</organism>
<keyword evidence="2" id="KW-1185">Reference proteome</keyword>
<reference evidence="1 2" key="1">
    <citation type="submission" date="2022-09" db="EMBL/GenBank/DDBJ databases">
        <title>The outer-membrane cytochrome OmcA is essential for infection of Shewanella oneidensis by a zebrafish-associated bacteriophage.</title>
        <authorList>
            <person name="Grenfell A.W."/>
            <person name="Intile P."/>
            <person name="Mcfarlane J."/>
            <person name="Leung D."/>
            <person name="Abdalla K."/>
            <person name="Wold M."/>
            <person name="Kees E."/>
            <person name="Gralnick J."/>
        </authorList>
    </citation>
    <scope>NUCLEOTIDE SEQUENCE [LARGE SCALE GENOMIC DNA]</scope>
    <source>
        <strain evidence="1 2">NF-5</strain>
    </source>
</reference>
<evidence type="ECO:0008006" key="3">
    <source>
        <dbReference type="Google" id="ProtNLM"/>
    </source>
</evidence>
<dbReference type="Proteomes" id="UP001159075">
    <property type="component" value="Unassembled WGS sequence"/>
</dbReference>
<protein>
    <recommendedName>
        <fullName evidence="3">XRE family transcriptional regulator</fullName>
    </recommendedName>
</protein>
<sequence>MDKEQFRLWCVQHELQPQQAAKVLGLAQAQVYRLLNPKLENRPTEHIALHCEVINRLSSSKALNLITERLLSTQDSFNLLRDNFDLRGWLNAYSLDVSDTKIVLGKAASTIYPILTGKPPTLGLVLLCKAIDSLGHDEAHLFVVRQQMLNKGIDD</sequence>
<evidence type="ECO:0000313" key="1">
    <source>
        <dbReference type="EMBL" id="MDI5832483.1"/>
    </source>
</evidence>
<gene>
    <name evidence="1" type="ORF">ODY93_12970</name>
</gene>
<dbReference type="RefSeq" id="WP_282679448.1">
    <property type="nucleotide sequence ID" value="NZ_JAOTLW010000013.1"/>
</dbReference>
<name>A0ABT6UDE4_9GAMM</name>
<dbReference type="EMBL" id="JAOTLW010000013">
    <property type="protein sequence ID" value="MDI5832483.1"/>
    <property type="molecule type" value="Genomic_DNA"/>
</dbReference>
<proteinExistence type="predicted"/>